<protein>
    <recommendedName>
        <fullName evidence="4">DUF2892 domain-containing protein</fullName>
    </recommendedName>
</protein>
<reference evidence="2" key="1">
    <citation type="submission" date="2023-07" db="EMBL/GenBank/DDBJ databases">
        <title>Sorghum-associated microbial communities from plants grown in Nebraska, USA.</title>
        <authorList>
            <person name="Schachtman D."/>
        </authorList>
    </citation>
    <scope>NUCLEOTIDE SEQUENCE</scope>
    <source>
        <strain evidence="2">BE44</strain>
    </source>
</reference>
<sequence>MSTRTMIQRMIGSTLLICGVMVLLLEHVWMPYF</sequence>
<gene>
    <name evidence="2" type="ORF">J2X86_003275</name>
</gene>
<keyword evidence="1" id="KW-0812">Transmembrane</keyword>
<evidence type="ECO:0000313" key="3">
    <source>
        <dbReference type="Proteomes" id="UP001262767"/>
    </source>
</evidence>
<evidence type="ECO:0000313" key="2">
    <source>
        <dbReference type="EMBL" id="MDR6631207.1"/>
    </source>
</evidence>
<organism evidence="2 3">
    <name type="scientific">Acinetobacter lwoffii</name>
    <dbReference type="NCBI Taxonomy" id="28090"/>
    <lineage>
        <taxon>Bacteria</taxon>
        <taxon>Pseudomonadati</taxon>
        <taxon>Pseudomonadota</taxon>
        <taxon>Gammaproteobacteria</taxon>
        <taxon>Moraxellales</taxon>
        <taxon>Moraxellaceae</taxon>
        <taxon>Acinetobacter</taxon>
    </lineage>
</organism>
<keyword evidence="1" id="KW-1133">Transmembrane helix</keyword>
<feature type="transmembrane region" description="Helical" evidence="1">
    <location>
        <begin position="12"/>
        <end position="30"/>
    </location>
</feature>
<accession>A0AAW8LL62</accession>
<keyword evidence="1" id="KW-0472">Membrane</keyword>
<evidence type="ECO:0000256" key="1">
    <source>
        <dbReference type="SAM" id="Phobius"/>
    </source>
</evidence>
<proteinExistence type="predicted"/>
<dbReference type="AlphaFoldDB" id="A0AAW8LL62"/>
<name>A0AAW8LL62_ACILW</name>
<comment type="caution">
    <text evidence="2">The sequence shown here is derived from an EMBL/GenBank/DDBJ whole genome shotgun (WGS) entry which is preliminary data.</text>
</comment>
<dbReference type="Proteomes" id="UP001262767">
    <property type="component" value="Unassembled WGS sequence"/>
</dbReference>
<evidence type="ECO:0008006" key="4">
    <source>
        <dbReference type="Google" id="ProtNLM"/>
    </source>
</evidence>
<dbReference type="EMBL" id="JAVDSC010000036">
    <property type="protein sequence ID" value="MDR6631207.1"/>
    <property type="molecule type" value="Genomic_DNA"/>
</dbReference>